<evidence type="ECO:0000256" key="1">
    <source>
        <dbReference type="ARBA" id="ARBA00010613"/>
    </source>
</evidence>
<feature type="domain" description="CN hydrolase" evidence="2">
    <location>
        <begin position="5"/>
        <end position="238"/>
    </location>
</feature>
<evidence type="ECO:0000259" key="2">
    <source>
        <dbReference type="PROSITE" id="PS50263"/>
    </source>
</evidence>
<protein>
    <recommendedName>
        <fullName evidence="2">CN hydrolase domain-containing protein</fullName>
    </recommendedName>
</protein>
<comment type="similarity">
    <text evidence="1">Belongs to the carbon-nitrogen hydrolase superfamily. NIT1/NIT2 family.</text>
</comment>
<sequence>MQEKLIVGLAQIKGSNSVAQNLEKVDKFTRLASEEGIQFLVFPEMLMALPSSAHPPGYIARQHGKIFEESAAEIAAKHKTYLAITCWEESDEPDKAYNKAIVFDSDGSIVATYRKAHLFDALDIQESKFTKPGNQLSEPFPLHGFSVGITICYDLRFPELYRHLATKGTDLILVLAAWYQGTAKEDHWLTLLKARAIENTCYVAGCNMVGKTFCGRSAIFDPFGICLGDAGEEEKLIN</sequence>
<dbReference type="AlphaFoldDB" id="A0A7C0WUN2"/>
<dbReference type="InterPro" id="IPR036526">
    <property type="entry name" value="C-N_Hydrolase_sf"/>
</dbReference>
<dbReference type="PANTHER" id="PTHR23088:SF27">
    <property type="entry name" value="DEAMINATED GLUTATHIONE AMIDASE"/>
    <property type="match status" value="1"/>
</dbReference>
<accession>A0A7C0WUN2</accession>
<dbReference type="Proteomes" id="UP000886355">
    <property type="component" value="Unassembled WGS sequence"/>
</dbReference>
<dbReference type="InterPro" id="IPR001110">
    <property type="entry name" value="UPF0012_CS"/>
</dbReference>
<dbReference type="Gene3D" id="3.60.110.10">
    <property type="entry name" value="Carbon-nitrogen hydrolase"/>
    <property type="match status" value="1"/>
</dbReference>
<dbReference type="PANTHER" id="PTHR23088">
    <property type="entry name" value="NITRILASE-RELATED"/>
    <property type="match status" value="1"/>
</dbReference>
<gene>
    <name evidence="3" type="ORF">ENG14_03425</name>
</gene>
<dbReference type="PROSITE" id="PS50263">
    <property type="entry name" value="CN_HYDROLASE"/>
    <property type="match status" value="1"/>
</dbReference>
<dbReference type="PROSITE" id="PS01227">
    <property type="entry name" value="UPF0012"/>
    <property type="match status" value="1"/>
</dbReference>
<reference evidence="3" key="1">
    <citation type="journal article" date="2020" name="mSystems">
        <title>Genome- and Community-Level Interaction Insights into Carbon Utilization and Element Cycling Functions of Hydrothermarchaeota in Hydrothermal Sediment.</title>
        <authorList>
            <person name="Zhou Z."/>
            <person name="Liu Y."/>
            <person name="Xu W."/>
            <person name="Pan J."/>
            <person name="Luo Z.H."/>
            <person name="Li M."/>
        </authorList>
    </citation>
    <scope>NUCLEOTIDE SEQUENCE [LARGE SCALE GENOMIC DNA]</scope>
    <source>
        <strain evidence="3">HyVt-19</strain>
    </source>
</reference>
<dbReference type="EMBL" id="DQZW01000159">
    <property type="protein sequence ID" value="HDL89935.1"/>
    <property type="molecule type" value="Genomic_DNA"/>
</dbReference>
<dbReference type="SUPFAM" id="SSF56317">
    <property type="entry name" value="Carbon-nitrogen hydrolase"/>
    <property type="match status" value="1"/>
</dbReference>
<proteinExistence type="inferred from homology"/>
<dbReference type="InterPro" id="IPR003010">
    <property type="entry name" value="C-N_Hydrolase"/>
</dbReference>
<evidence type="ECO:0000313" key="3">
    <source>
        <dbReference type="EMBL" id="HDL89935.1"/>
    </source>
</evidence>
<comment type="caution">
    <text evidence="3">The sequence shown here is derived from an EMBL/GenBank/DDBJ whole genome shotgun (WGS) entry which is preliminary data.</text>
</comment>
<organism evidence="3">
    <name type="scientific">Thermodesulforhabdus norvegica</name>
    <dbReference type="NCBI Taxonomy" id="39841"/>
    <lineage>
        <taxon>Bacteria</taxon>
        <taxon>Pseudomonadati</taxon>
        <taxon>Thermodesulfobacteriota</taxon>
        <taxon>Syntrophobacteria</taxon>
        <taxon>Syntrophobacterales</taxon>
        <taxon>Thermodesulforhabdaceae</taxon>
        <taxon>Thermodesulforhabdus</taxon>
    </lineage>
</organism>
<feature type="non-terminal residue" evidence="3">
    <location>
        <position position="238"/>
    </location>
</feature>
<name>A0A7C0WUN2_9BACT</name>
<dbReference type="Pfam" id="PF00795">
    <property type="entry name" value="CN_hydrolase"/>
    <property type="match status" value="1"/>
</dbReference>